<evidence type="ECO:0008006" key="3">
    <source>
        <dbReference type="Google" id="ProtNLM"/>
    </source>
</evidence>
<dbReference type="EMBL" id="JAJNNZ010000007">
    <property type="protein sequence ID" value="MCJ2377241.1"/>
    <property type="molecule type" value="Genomic_DNA"/>
</dbReference>
<dbReference type="AlphaFoldDB" id="A0A9X1WBY1"/>
<organism evidence="1 2">
    <name type="scientific">Vibrio gelatinilyticus</name>
    <dbReference type="NCBI Taxonomy" id="2893468"/>
    <lineage>
        <taxon>Bacteria</taxon>
        <taxon>Pseudomonadati</taxon>
        <taxon>Pseudomonadota</taxon>
        <taxon>Gammaproteobacteria</taxon>
        <taxon>Vibrionales</taxon>
        <taxon>Vibrionaceae</taxon>
        <taxon>Vibrio</taxon>
    </lineage>
</organism>
<reference evidence="1" key="1">
    <citation type="submission" date="2021-11" db="EMBL/GenBank/DDBJ databases">
        <title>Vibrio ZSDE26 sp. nov. and Vibrio ZSDZ34 sp. nov., isolated from coastal seawater in Qingdao.</title>
        <authorList>
            <person name="Zhang P."/>
        </authorList>
    </citation>
    <scope>NUCLEOTIDE SEQUENCE</scope>
    <source>
        <strain evidence="1">ZSDZ34</strain>
    </source>
</reference>
<accession>A0A9X1WBY1</accession>
<proteinExistence type="predicted"/>
<evidence type="ECO:0000313" key="1">
    <source>
        <dbReference type="EMBL" id="MCJ2377241.1"/>
    </source>
</evidence>
<dbReference type="InterPro" id="IPR021879">
    <property type="entry name" value="VC2046_fam"/>
</dbReference>
<dbReference type="RefSeq" id="WP_244357181.1">
    <property type="nucleotide sequence ID" value="NZ_JAJNNZ010000007.1"/>
</dbReference>
<gene>
    <name evidence="1" type="ORF">LNL84_10410</name>
</gene>
<protein>
    <recommendedName>
        <fullName evidence="3">Queuosine biosynthesis protein QueD</fullName>
    </recommendedName>
</protein>
<sequence>MQIHTLDKANLVNELQCGPTLNQAVEQGRRADFALLLSMFSADCRETIPVTGDLEASIDEEGLKRRFAVADKQKLTGDLEDYPRSASLAEGFHQGGLASAKLRHYLLPEPLSYQPAHTFGLPEDVYQNLSGHTRRQLQATTVRPQAPDNLYNELVTTSRISQLSFTI</sequence>
<comment type="caution">
    <text evidence="1">The sequence shown here is derived from an EMBL/GenBank/DDBJ whole genome shotgun (WGS) entry which is preliminary data.</text>
</comment>
<name>A0A9X1WBY1_9VIBR</name>
<evidence type="ECO:0000313" key="2">
    <source>
        <dbReference type="Proteomes" id="UP001139488"/>
    </source>
</evidence>
<keyword evidence="2" id="KW-1185">Reference proteome</keyword>
<dbReference type="Pfam" id="PF11993">
    <property type="entry name" value="VC2046"/>
    <property type="match status" value="1"/>
</dbReference>
<dbReference type="Proteomes" id="UP001139488">
    <property type="component" value="Unassembled WGS sequence"/>
</dbReference>